<dbReference type="OrthoDB" id="10628896at2759"/>
<comment type="caution">
    <text evidence="2">The sequence shown here is derived from an EMBL/GenBank/DDBJ whole genome shotgun (WGS) entry which is preliminary data.</text>
</comment>
<gene>
    <name evidence="2" type="ORF">PCANC_15480</name>
</gene>
<dbReference type="AlphaFoldDB" id="A0A2N5VFA7"/>
<keyword evidence="3" id="KW-1185">Reference proteome</keyword>
<name>A0A2N5VFA7_9BASI</name>
<evidence type="ECO:0000313" key="3">
    <source>
        <dbReference type="Proteomes" id="UP000235388"/>
    </source>
</evidence>
<evidence type="ECO:0000313" key="2">
    <source>
        <dbReference type="EMBL" id="PLW48671.1"/>
    </source>
</evidence>
<sequence>MLQDGVLVFPNISLHHPQIEQQAYSKARARDELNLIDNPYSPGGQKEGIDPHTGKPKNNNYNNKKRGFDGRQNGNQQNQSDSYRRDSYRNQQRRNKTNSYNSRGSADRSPRDDHQDSGWNNQNRSQDQGSQA</sequence>
<dbReference type="Proteomes" id="UP000235388">
    <property type="component" value="Unassembled WGS sequence"/>
</dbReference>
<evidence type="ECO:0000256" key="1">
    <source>
        <dbReference type="SAM" id="MobiDB-lite"/>
    </source>
</evidence>
<feature type="compositionally biased region" description="Polar residues" evidence="1">
    <location>
        <begin position="117"/>
        <end position="132"/>
    </location>
</feature>
<protein>
    <submittedName>
        <fullName evidence="2">Uncharacterized protein</fullName>
    </submittedName>
</protein>
<feature type="compositionally biased region" description="Basic and acidic residues" evidence="1">
    <location>
        <begin position="105"/>
        <end position="116"/>
    </location>
</feature>
<proteinExistence type="predicted"/>
<accession>A0A2N5VFA7</accession>
<dbReference type="EMBL" id="PGCJ01000101">
    <property type="protein sequence ID" value="PLW48671.1"/>
    <property type="molecule type" value="Genomic_DNA"/>
</dbReference>
<feature type="compositionally biased region" description="Polar residues" evidence="1">
    <location>
        <begin position="72"/>
        <end position="81"/>
    </location>
</feature>
<organism evidence="2 3">
    <name type="scientific">Puccinia coronata f. sp. avenae</name>
    <dbReference type="NCBI Taxonomy" id="200324"/>
    <lineage>
        <taxon>Eukaryota</taxon>
        <taxon>Fungi</taxon>
        <taxon>Dikarya</taxon>
        <taxon>Basidiomycota</taxon>
        <taxon>Pucciniomycotina</taxon>
        <taxon>Pucciniomycetes</taxon>
        <taxon>Pucciniales</taxon>
        <taxon>Pucciniaceae</taxon>
        <taxon>Puccinia</taxon>
    </lineage>
</organism>
<feature type="region of interest" description="Disordered" evidence="1">
    <location>
        <begin position="23"/>
        <end position="132"/>
    </location>
</feature>
<reference evidence="2 3" key="1">
    <citation type="submission" date="2017-11" db="EMBL/GenBank/DDBJ databases">
        <title>De novo assembly and phasing of dikaryotic genomes from two isolates of Puccinia coronata f. sp. avenae, the causal agent of oat crown rust.</title>
        <authorList>
            <person name="Miller M.E."/>
            <person name="Zhang Y."/>
            <person name="Omidvar V."/>
            <person name="Sperschneider J."/>
            <person name="Schwessinger B."/>
            <person name="Raley C."/>
            <person name="Palmer J.M."/>
            <person name="Garnica D."/>
            <person name="Upadhyaya N."/>
            <person name="Rathjen J."/>
            <person name="Taylor J.M."/>
            <person name="Park R.F."/>
            <person name="Dodds P.N."/>
            <person name="Hirsch C.D."/>
            <person name="Kianian S.F."/>
            <person name="Figueroa M."/>
        </authorList>
    </citation>
    <scope>NUCLEOTIDE SEQUENCE [LARGE SCALE GENOMIC DNA]</scope>
    <source>
        <strain evidence="2">12NC29</strain>
    </source>
</reference>